<evidence type="ECO:0000256" key="4">
    <source>
        <dbReference type="ARBA" id="ARBA00022989"/>
    </source>
</evidence>
<dbReference type="GO" id="GO:0005886">
    <property type="term" value="C:plasma membrane"/>
    <property type="evidence" value="ECO:0007669"/>
    <property type="project" value="UniProtKB-SubCell"/>
</dbReference>
<keyword evidence="2" id="KW-1003">Cell membrane</keyword>
<feature type="transmembrane region" description="Helical" evidence="6">
    <location>
        <begin position="421"/>
        <end position="441"/>
    </location>
</feature>
<accession>A0A841ATM5</accession>
<keyword evidence="3 6" id="KW-0812">Transmembrane</keyword>
<evidence type="ECO:0000313" key="8">
    <source>
        <dbReference type="EMBL" id="MBB5844993.1"/>
    </source>
</evidence>
<dbReference type="InterPro" id="IPR019108">
    <property type="entry name" value="Caa3_assmbl_CtaG-rel"/>
</dbReference>
<keyword evidence="5 6" id="KW-0472">Membrane</keyword>
<comment type="caution">
    <text evidence="8">The sequence shown here is derived from an EMBL/GenBank/DDBJ whole genome shotgun (WGS) entry which is preliminary data.</text>
</comment>
<sequence>MALFSAIAALVFGGGAAAEPIADPGDVVRFGLPLAKLVVNIGAAGTIGALALAAFAMAKEKPEFGLALDIAAGSAAVWAVASAATGFFSFMTLYLQPISLDDRFGDLLATFLTQTEIGQSWLWTALIAAALTVLCFAVRNQTLVLFMAVGGVLGLIPMALQGHAGGTETHDAATSAIWLHIVFAAVWLGGLLTLVISARTLDNGRIVPLIARYSTLAIVSFVVVAASGYVSAEIRVGTLDNLLTPYGILVLVKVGALGALGLFGVIQRRYLVGRMSATGSRKYFWWLVSAELAFMGLASGVAAALARTATPQAQVSASDVEGSTPAELLTGAPLPPVFSPDRLFTLWNFDLLWIIICGFGVFFYLAGVWRLKKRGDSWPVLRTVLWIAGLVVLFYITNGGVNAYEKYLFSAHMLAHMTLGMMVPVLLVPGAPITLALRTIMKRDDGSRGPREWIMLATHSSYFGFLSRPLVAAVLFVASLWIFYYSPLFRWATEDHLGHQWMIIHFLLTGYLFVQSLIGVDPSPHRAPYPLRLLVLLATMAFHAFFGLSLMTGTGLLLADWYGAMGWGSDALADQQAGGGIAWSVGEIPTVALAIAVAIMWSRSDERDSKRYDRKADRDGDAELEAYNEMLAARSTTRTRP</sequence>
<feature type="domain" description="Copper resistance protein D" evidence="7">
    <location>
        <begin position="210"/>
        <end position="305"/>
    </location>
</feature>
<dbReference type="InterPro" id="IPR008457">
    <property type="entry name" value="Cu-R_CopD_dom"/>
</dbReference>
<evidence type="ECO:0000256" key="5">
    <source>
        <dbReference type="ARBA" id="ARBA00023136"/>
    </source>
</evidence>
<feature type="transmembrane region" description="Helical" evidence="6">
    <location>
        <begin position="462"/>
        <end position="483"/>
    </location>
</feature>
<feature type="transmembrane region" description="Helical" evidence="6">
    <location>
        <begin position="176"/>
        <end position="198"/>
    </location>
</feature>
<dbReference type="Pfam" id="PF05425">
    <property type="entry name" value="CopD"/>
    <property type="match status" value="1"/>
</dbReference>
<dbReference type="AlphaFoldDB" id="A0A841ATM5"/>
<dbReference type="PANTHER" id="PTHR34820:SF4">
    <property type="entry name" value="INNER MEMBRANE PROTEIN YEBZ"/>
    <property type="match status" value="1"/>
</dbReference>
<feature type="transmembrane region" description="Helical" evidence="6">
    <location>
        <begin position="383"/>
        <end position="401"/>
    </location>
</feature>
<feature type="transmembrane region" description="Helical" evidence="6">
    <location>
        <begin position="533"/>
        <end position="559"/>
    </location>
</feature>
<proteinExistence type="predicted"/>
<feature type="transmembrane region" description="Helical" evidence="6">
    <location>
        <begin position="503"/>
        <end position="521"/>
    </location>
</feature>
<gene>
    <name evidence="8" type="ORF">HD599_003316</name>
</gene>
<dbReference type="Proteomes" id="UP000536685">
    <property type="component" value="Unassembled WGS sequence"/>
</dbReference>
<keyword evidence="9" id="KW-1185">Reference proteome</keyword>
<dbReference type="GO" id="GO:0006825">
    <property type="term" value="P:copper ion transport"/>
    <property type="evidence" value="ECO:0007669"/>
    <property type="project" value="InterPro"/>
</dbReference>
<evidence type="ECO:0000256" key="6">
    <source>
        <dbReference type="SAM" id="Phobius"/>
    </source>
</evidence>
<evidence type="ECO:0000256" key="3">
    <source>
        <dbReference type="ARBA" id="ARBA00022692"/>
    </source>
</evidence>
<keyword evidence="4 6" id="KW-1133">Transmembrane helix</keyword>
<dbReference type="PANTHER" id="PTHR34820">
    <property type="entry name" value="INNER MEMBRANE PROTEIN YEBZ"/>
    <property type="match status" value="1"/>
</dbReference>
<dbReference type="EMBL" id="JACHMJ010000001">
    <property type="protein sequence ID" value="MBB5844993.1"/>
    <property type="molecule type" value="Genomic_DNA"/>
</dbReference>
<dbReference type="Pfam" id="PF09678">
    <property type="entry name" value="Caa3_CtaG"/>
    <property type="match status" value="1"/>
</dbReference>
<organism evidence="8 9">
    <name type="scientific">Conyzicola lurida</name>
    <dbReference type="NCBI Taxonomy" id="1172621"/>
    <lineage>
        <taxon>Bacteria</taxon>
        <taxon>Bacillati</taxon>
        <taxon>Actinomycetota</taxon>
        <taxon>Actinomycetes</taxon>
        <taxon>Micrococcales</taxon>
        <taxon>Microbacteriaceae</taxon>
        <taxon>Conyzicola</taxon>
    </lineage>
</organism>
<protein>
    <submittedName>
        <fullName evidence="8">Putative copper resistance protein D</fullName>
    </submittedName>
</protein>
<reference evidence="8 9" key="1">
    <citation type="submission" date="2020-08" db="EMBL/GenBank/DDBJ databases">
        <title>Sequencing the genomes of 1000 actinobacteria strains.</title>
        <authorList>
            <person name="Klenk H.-P."/>
        </authorList>
    </citation>
    <scope>NUCLEOTIDE SEQUENCE [LARGE SCALE GENOMIC DNA]</scope>
    <source>
        <strain evidence="8 9">DSM 105784</strain>
    </source>
</reference>
<feature type="transmembrane region" description="Helical" evidence="6">
    <location>
        <begin position="70"/>
        <end position="95"/>
    </location>
</feature>
<dbReference type="InterPro" id="IPR032694">
    <property type="entry name" value="CopC/D"/>
</dbReference>
<feature type="transmembrane region" description="Helical" evidence="6">
    <location>
        <begin position="242"/>
        <end position="263"/>
    </location>
</feature>
<feature type="transmembrane region" description="Helical" evidence="6">
    <location>
        <begin position="351"/>
        <end position="371"/>
    </location>
</feature>
<evidence type="ECO:0000256" key="2">
    <source>
        <dbReference type="ARBA" id="ARBA00022475"/>
    </source>
</evidence>
<evidence type="ECO:0000313" key="9">
    <source>
        <dbReference type="Proteomes" id="UP000536685"/>
    </source>
</evidence>
<feature type="transmembrane region" description="Helical" evidence="6">
    <location>
        <begin position="34"/>
        <end position="58"/>
    </location>
</feature>
<feature type="transmembrane region" description="Helical" evidence="6">
    <location>
        <begin position="579"/>
        <end position="601"/>
    </location>
</feature>
<feature type="transmembrane region" description="Helical" evidence="6">
    <location>
        <begin position="210"/>
        <end position="230"/>
    </location>
</feature>
<comment type="subcellular location">
    <subcellularLocation>
        <location evidence="1">Cell membrane</location>
        <topology evidence="1">Multi-pass membrane protein</topology>
    </subcellularLocation>
</comment>
<feature type="transmembrane region" description="Helical" evidence="6">
    <location>
        <begin position="120"/>
        <end position="138"/>
    </location>
</feature>
<evidence type="ECO:0000259" key="7">
    <source>
        <dbReference type="Pfam" id="PF05425"/>
    </source>
</evidence>
<feature type="transmembrane region" description="Helical" evidence="6">
    <location>
        <begin position="143"/>
        <end position="164"/>
    </location>
</feature>
<evidence type="ECO:0000256" key="1">
    <source>
        <dbReference type="ARBA" id="ARBA00004651"/>
    </source>
</evidence>
<feature type="transmembrane region" description="Helical" evidence="6">
    <location>
        <begin position="283"/>
        <end position="306"/>
    </location>
</feature>
<name>A0A841ATM5_9MICO</name>